<keyword evidence="1" id="KW-0472">Membrane</keyword>
<dbReference type="Proteomes" id="UP000754563">
    <property type="component" value="Unassembled WGS sequence"/>
</dbReference>
<comment type="caution">
    <text evidence="2">The sequence shown here is derived from an EMBL/GenBank/DDBJ whole genome shotgun (WGS) entry which is preliminary data.</text>
</comment>
<evidence type="ECO:0000313" key="3">
    <source>
        <dbReference type="Proteomes" id="UP000754563"/>
    </source>
</evidence>
<keyword evidence="1" id="KW-1133">Transmembrane helix</keyword>
<name>A0A955RJR6_9BACT</name>
<reference evidence="2" key="2">
    <citation type="journal article" date="2021" name="Microbiome">
        <title>Successional dynamics and alternative stable states in a saline activated sludge microbial community over 9 years.</title>
        <authorList>
            <person name="Wang Y."/>
            <person name="Ye J."/>
            <person name="Ju F."/>
            <person name="Liu L."/>
            <person name="Boyd J.A."/>
            <person name="Deng Y."/>
            <person name="Parks D.H."/>
            <person name="Jiang X."/>
            <person name="Yin X."/>
            <person name="Woodcroft B.J."/>
            <person name="Tyson G.W."/>
            <person name="Hugenholtz P."/>
            <person name="Polz M.F."/>
            <person name="Zhang T."/>
        </authorList>
    </citation>
    <scope>NUCLEOTIDE SEQUENCE</scope>
    <source>
        <strain evidence="2">HKST-UBA11</strain>
    </source>
</reference>
<gene>
    <name evidence="2" type="ORF">KC717_00045</name>
</gene>
<dbReference type="AlphaFoldDB" id="A0A955RJR6"/>
<organism evidence="2 3">
    <name type="scientific">Candidatus Dojkabacteria bacterium</name>
    <dbReference type="NCBI Taxonomy" id="2099670"/>
    <lineage>
        <taxon>Bacteria</taxon>
        <taxon>Candidatus Dojkabacteria</taxon>
    </lineage>
</organism>
<sequence length="171" mass="19028">MPRGVRMLIITVAFILIGFLGISLYMRYTDESDVADNSSDSVEDFYLVQVGDNETILENGDNSLSEGTKIPRDIDVSILPELPITSELLNVTDSKQTNIRIILLDYNVIRDAAAVREMVVSDLTKKDWDSITQLDDGRIEAVKGDYELTVTVNQLAALKSLVNMVITIRSD</sequence>
<reference evidence="2" key="1">
    <citation type="submission" date="2020-04" db="EMBL/GenBank/DDBJ databases">
        <authorList>
            <person name="Zhang T."/>
        </authorList>
    </citation>
    <scope>NUCLEOTIDE SEQUENCE</scope>
    <source>
        <strain evidence="2">HKST-UBA11</strain>
    </source>
</reference>
<proteinExistence type="predicted"/>
<evidence type="ECO:0000256" key="1">
    <source>
        <dbReference type="SAM" id="Phobius"/>
    </source>
</evidence>
<keyword evidence="1" id="KW-0812">Transmembrane</keyword>
<accession>A0A955RJR6</accession>
<feature type="transmembrane region" description="Helical" evidence="1">
    <location>
        <begin position="7"/>
        <end position="28"/>
    </location>
</feature>
<dbReference type="EMBL" id="JAGQLH010000001">
    <property type="protein sequence ID" value="MCA9385016.1"/>
    <property type="molecule type" value="Genomic_DNA"/>
</dbReference>
<evidence type="ECO:0000313" key="2">
    <source>
        <dbReference type="EMBL" id="MCA9385016.1"/>
    </source>
</evidence>
<protein>
    <submittedName>
        <fullName evidence="2">Uncharacterized protein</fullName>
    </submittedName>
</protein>